<dbReference type="OrthoDB" id="9806213at2"/>
<dbReference type="InterPro" id="IPR029063">
    <property type="entry name" value="SAM-dependent_MTases_sf"/>
</dbReference>
<dbReference type="SUPFAM" id="SSF53335">
    <property type="entry name" value="S-adenosyl-L-methionine-dependent methyltransferases"/>
    <property type="match status" value="1"/>
</dbReference>
<comment type="catalytic activity">
    <reaction evidence="5">
        <text>a 2'-deoxyadenosine in DNA + S-adenosyl-L-methionine = an N(6)-methyl-2'-deoxyadenosine in DNA + S-adenosyl-L-homocysteine + H(+)</text>
        <dbReference type="Rhea" id="RHEA:15197"/>
        <dbReference type="Rhea" id="RHEA-COMP:12418"/>
        <dbReference type="Rhea" id="RHEA-COMP:12419"/>
        <dbReference type="ChEBI" id="CHEBI:15378"/>
        <dbReference type="ChEBI" id="CHEBI:57856"/>
        <dbReference type="ChEBI" id="CHEBI:59789"/>
        <dbReference type="ChEBI" id="CHEBI:90615"/>
        <dbReference type="ChEBI" id="CHEBI:90616"/>
        <dbReference type="EC" id="2.1.1.72"/>
    </reaction>
</comment>
<dbReference type="Pfam" id="PF07669">
    <property type="entry name" value="Eco57I"/>
    <property type="match status" value="1"/>
</dbReference>
<evidence type="ECO:0000256" key="1">
    <source>
        <dbReference type="ARBA" id="ARBA00011900"/>
    </source>
</evidence>
<dbReference type="Pfam" id="PF22654">
    <property type="entry name" value="DUF7008"/>
    <property type="match status" value="1"/>
</dbReference>
<keyword evidence="4" id="KW-0949">S-adenosyl-L-methionine</keyword>
<evidence type="ECO:0000313" key="8">
    <source>
        <dbReference type="EMBL" id="RJF84723.1"/>
    </source>
</evidence>
<evidence type="ECO:0000256" key="5">
    <source>
        <dbReference type="ARBA" id="ARBA00047942"/>
    </source>
</evidence>
<evidence type="ECO:0000256" key="2">
    <source>
        <dbReference type="ARBA" id="ARBA00022603"/>
    </source>
</evidence>
<evidence type="ECO:0000259" key="7">
    <source>
        <dbReference type="Pfam" id="PF22654"/>
    </source>
</evidence>
<dbReference type="RefSeq" id="WP_119830361.1">
    <property type="nucleotide sequence ID" value="NZ_QYUL01000001.1"/>
</dbReference>
<evidence type="ECO:0000256" key="3">
    <source>
        <dbReference type="ARBA" id="ARBA00022679"/>
    </source>
</evidence>
<dbReference type="PROSITE" id="PS00092">
    <property type="entry name" value="N6_MTASE"/>
    <property type="match status" value="1"/>
</dbReference>
<keyword evidence="2 8" id="KW-0489">Methyltransferase</keyword>
<organism evidence="8 9">
    <name type="scientific">Azospirillum cavernae</name>
    <dbReference type="NCBI Taxonomy" id="2320860"/>
    <lineage>
        <taxon>Bacteria</taxon>
        <taxon>Pseudomonadati</taxon>
        <taxon>Pseudomonadota</taxon>
        <taxon>Alphaproteobacteria</taxon>
        <taxon>Rhodospirillales</taxon>
        <taxon>Azospirillaceae</taxon>
        <taxon>Azospirillum</taxon>
    </lineage>
</organism>
<dbReference type="PRINTS" id="PR00507">
    <property type="entry name" value="N12N6MTFRASE"/>
</dbReference>
<keyword evidence="3 8" id="KW-0808">Transferase</keyword>
<dbReference type="EC" id="2.1.1.72" evidence="1"/>
<protein>
    <recommendedName>
        <fullName evidence="1">site-specific DNA-methyltransferase (adenine-specific)</fullName>
        <ecNumber evidence="1">2.1.1.72</ecNumber>
    </recommendedName>
</protein>
<sequence>MIDAKALLTDLKRLLRTLETDIRERVEGSPLEDGLRADWQAARDARRTAQTFASWLDEEVTQAAVHWVLACVFLRFVEDNGLVERPWLSGPGERLELARDRHDSWIRANPTGEERDFLLDAFAEAAELPGLGALFDRRHNPLWRLPVSGDGAIALRGFWQKRDPDSGALLHDFTDPAFGTRFLGDLYQDLSEAARKRFALLQTPDFVEEFILDRTLDPAIREFGFRAVRLIDPTCGSGHFLLGAFRRLFDLWTRQEPGRNVRDCAQQALDAVSGVDVNPFAAAIARFRLLVAALTACGIASLRGAPDFHISVAVGDSLLHGKRFMKVEGWQMSFGPDGGLAHVTFEEDREALNHLLGRQYHAVVGNPPYITVKDKALNQAYRERFSTCHMKYSLGVPFTERFFDLALPSGDGASAGFVGMITANSFMKREFGKKLIEVFLPQVDLTHVIDTAGAYIPGHGTPTVILFGRNQRPVGTEVRAAMGIKGEPGAPDDPSRGLVWSSIVNGIDRPGSENIFMSFADLPRAGLAKHPWSMGGGGQSDLKEVIESKEKALGVFVDSIGFMAITGEDEAFILTKSSARRMDSPCRTFGAGDSVRDWEISDEEKIIFPYSVGSSCNVIPLSCLGLYKIRSWILRTNLKNRLMFGKKPEESGMAWWEYRFFSAGRSASKFLIAFGEVSTHNHFLLDKSGSVFKQTAPVIKLPATATENDHFALLGLLNSSTACFWLKQVCHNKGSTVDQMGARQRSDPFEDFYQYNGTKLQSFPLAEPYPTDLATALDGLARDLTDTLPKAVLARGVPTRADLDAAKAHALSIRRRMIAMQEELDFRCYRLYGLLDEEAEHPAPPEVDLGERAFEIVMARKMADGELETTWFARHGSTPVTDIPARWPADYRALVERRIALIAENRWIELVERPEYKRRWQWDDQGFDAGWTKREQAALKEWLLDRLEDPRHWPGDPALTSVSRLADRARGDADFMAVAELYSGRPDFDAVALVADLVAAESVPFLPVLRYTDEGLRKRRDWEATWDLQRREDVLDARTALPDGHPDRLSAEDAKALKPEIPVPPKYKRTDFRANDFWRLRGGLDMPKERFVSYPGAERDSDGSLVVAWAGYDHLQQATALASHYYDMKENEGWGTERLIPLLAGVRELVPWLVQWHNEYNPDFGVGLGDYYRSFVEDEARALGLTADELRAWTPPAKPGARRGRRAS</sequence>
<proteinExistence type="predicted"/>
<dbReference type="InterPro" id="IPR054277">
    <property type="entry name" value="DUF7008"/>
</dbReference>
<dbReference type="GO" id="GO:0003676">
    <property type="term" value="F:nucleic acid binding"/>
    <property type="evidence" value="ECO:0007669"/>
    <property type="project" value="InterPro"/>
</dbReference>
<feature type="domain" description="DUF7008" evidence="7">
    <location>
        <begin position="817"/>
        <end position="1202"/>
    </location>
</feature>
<dbReference type="EMBL" id="QYUL01000001">
    <property type="protein sequence ID" value="RJF84723.1"/>
    <property type="molecule type" value="Genomic_DNA"/>
</dbReference>
<evidence type="ECO:0000259" key="6">
    <source>
        <dbReference type="Pfam" id="PF07669"/>
    </source>
</evidence>
<dbReference type="AlphaFoldDB" id="A0A418W3X5"/>
<accession>A0A418W3X5</accession>
<reference evidence="8 9" key="1">
    <citation type="submission" date="2018-09" db="EMBL/GenBank/DDBJ databases">
        <authorList>
            <person name="Zhu H."/>
        </authorList>
    </citation>
    <scope>NUCLEOTIDE SEQUENCE [LARGE SCALE GENOMIC DNA]</scope>
    <source>
        <strain evidence="8 9">K2W22B-5</strain>
    </source>
</reference>
<evidence type="ECO:0000256" key="4">
    <source>
        <dbReference type="ARBA" id="ARBA00022691"/>
    </source>
</evidence>
<dbReference type="InterPro" id="IPR002052">
    <property type="entry name" value="DNA_methylase_N6_adenine_CS"/>
</dbReference>
<comment type="caution">
    <text evidence="8">The sequence shown here is derived from an EMBL/GenBank/DDBJ whole genome shotgun (WGS) entry which is preliminary data.</text>
</comment>
<dbReference type="GO" id="GO:0032259">
    <property type="term" value="P:methylation"/>
    <property type="evidence" value="ECO:0007669"/>
    <property type="project" value="UniProtKB-KW"/>
</dbReference>
<keyword evidence="9" id="KW-1185">Reference proteome</keyword>
<dbReference type="InterPro" id="IPR011639">
    <property type="entry name" value="MethylTrfase_TaqI-like_dom"/>
</dbReference>
<name>A0A418W3X5_9PROT</name>
<gene>
    <name evidence="8" type="primary">pglX</name>
    <name evidence="8" type="ORF">D3877_09525</name>
</gene>
<evidence type="ECO:0000313" key="9">
    <source>
        <dbReference type="Proteomes" id="UP000283458"/>
    </source>
</evidence>
<dbReference type="GO" id="GO:0006304">
    <property type="term" value="P:DNA modification"/>
    <property type="evidence" value="ECO:0007669"/>
    <property type="project" value="InterPro"/>
</dbReference>
<dbReference type="GO" id="GO:0009007">
    <property type="term" value="F:site-specific DNA-methyltransferase (adenine-specific) activity"/>
    <property type="evidence" value="ECO:0007669"/>
    <property type="project" value="UniProtKB-EC"/>
</dbReference>
<dbReference type="Proteomes" id="UP000283458">
    <property type="component" value="Unassembled WGS sequence"/>
</dbReference>
<dbReference type="Gene3D" id="3.40.50.150">
    <property type="entry name" value="Vaccinia Virus protein VP39"/>
    <property type="match status" value="1"/>
</dbReference>
<feature type="domain" description="Type II methyltransferase M.TaqI-like" evidence="6">
    <location>
        <begin position="273"/>
        <end position="451"/>
    </location>
</feature>
<dbReference type="InterPro" id="IPR050953">
    <property type="entry name" value="N4_N6_ade-DNA_methylase"/>
</dbReference>
<dbReference type="PANTHER" id="PTHR33841">
    <property type="entry name" value="DNA METHYLTRANSFERASE YEEA-RELATED"/>
    <property type="match status" value="1"/>
</dbReference>
<dbReference type="PANTHER" id="PTHR33841:SF1">
    <property type="entry name" value="DNA METHYLTRANSFERASE A"/>
    <property type="match status" value="1"/>
</dbReference>
<dbReference type="NCBIfam" id="NF033451">
    <property type="entry name" value="BREX_2_MTaseX"/>
    <property type="match status" value="1"/>
</dbReference>